<keyword evidence="5" id="KW-1185">Reference proteome</keyword>
<dbReference type="PANTHER" id="PTHR43861">
    <property type="entry name" value="TRANS-ACONITATE 2-METHYLTRANSFERASE-RELATED"/>
    <property type="match status" value="1"/>
</dbReference>
<dbReference type="CDD" id="cd02440">
    <property type="entry name" value="AdoMet_MTases"/>
    <property type="match status" value="1"/>
</dbReference>
<dbReference type="EC" id="2.1.1.163" evidence="4"/>
<dbReference type="GO" id="GO:0043770">
    <property type="term" value="F:demethylmenaquinone methyltransferase activity"/>
    <property type="evidence" value="ECO:0007669"/>
    <property type="project" value="UniProtKB-EC"/>
</dbReference>
<dbReference type="SUPFAM" id="SSF53335">
    <property type="entry name" value="S-adenosyl-L-methionine-dependent methyltransferases"/>
    <property type="match status" value="1"/>
</dbReference>
<dbReference type="AlphaFoldDB" id="A0A1X6ZNB7"/>
<evidence type="ECO:0000313" key="4">
    <source>
        <dbReference type="EMBL" id="SLN56487.1"/>
    </source>
</evidence>
<dbReference type="InterPro" id="IPR041698">
    <property type="entry name" value="Methyltransf_25"/>
</dbReference>
<evidence type="ECO:0000256" key="1">
    <source>
        <dbReference type="ARBA" id="ARBA00022603"/>
    </source>
</evidence>
<organism evidence="4 5">
    <name type="scientific">Roseovarius albus</name>
    <dbReference type="NCBI Taxonomy" id="1247867"/>
    <lineage>
        <taxon>Bacteria</taxon>
        <taxon>Pseudomonadati</taxon>
        <taxon>Pseudomonadota</taxon>
        <taxon>Alphaproteobacteria</taxon>
        <taxon>Rhodobacterales</taxon>
        <taxon>Roseobacteraceae</taxon>
        <taxon>Roseovarius</taxon>
    </lineage>
</organism>
<feature type="domain" description="Methyltransferase" evidence="3">
    <location>
        <begin position="43"/>
        <end position="135"/>
    </location>
</feature>
<dbReference type="OrthoDB" id="5642573at2"/>
<evidence type="ECO:0000256" key="2">
    <source>
        <dbReference type="ARBA" id="ARBA00022679"/>
    </source>
</evidence>
<dbReference type="RefSeq" id="WP_085806543.1">
    <property type="nucleotide sequence ID" value="NZ_FWFX01000009.1"/>
</dbReference>
<name>A0A1X6ZNB7_9RHOB</name>
<dbReference type="Pfam" id="PF13649">
    <property type="entry name" value="Methyltransf_25"/>
    <property type="match status" value="1"/>
</dbReference>
<evidence type="ECO:0000313" key="5">
    <source>
        <dbReference type="Proteomes" id="UP000193061"/>
    </source>
</evidence>
<evidence type="ECO:0000259" key="3">
    <source>
        <dbReference type="Pfam" id="PF13649"/>
    </source>
</evidence>
<dbReference type="PANTHER" id="PTHR43861:SF1">
    <property type="entry name" value="TRANS-ACONITATE 2-METHYLTRANSFERASE"/>
    <property type="match status" value="1"/>
</dbReference>
<proteinExistence type="predicted"/>
<keyword evidence="2 4" id="KW-0808">Transferase</keyword>
<dbReference type="InterPro" id="IPR029063">
    <property type="entry name" value="SAM-dependent_MTases_sf"/>
</dbReference>
<sequence>MTTTAKFWDGIAAKYSRTPIQDMESYEYTLGWTRSYLSEQDKILELGCGTGSTALLLAPSVSHVTASDYSEAMLDIGREKAKAEGAKNISFETLDITKPENGQTFDVILGFNLFHLVPDIDAVFADIHARLAPDGLFISKTPCLSEGGLGLKFGLLKLMLPVMQLFGKAPYVNLFRVETLESAVTSAGFDVIRSGNYPAKPPSRYLVARKK</sequence>
<accession>A0A1X6ZNB7</accession>
<dbReference type="EMBL" id="FWFX01000009">
    <property type="protein sequence ID" value="SLN56487.1"/>
    <property type="molecule type" value="Genomic_DNA"/>
</dbReference>
<dbReference type="GO" id="GO:0032259">
    <property type="term" value="P:methylation"/>
    <property type="evidence" value="ECO:0007669"/>
    <property type="project" value="UniProtKB-KW"/>
</dbReference>
<dbReference type="Proteomes" id="UP000193061">
    <property type="component" value="Unassembled WGS sequence"/>
</dbReference>
<dbReference type="Gene3D" id="3.40.50.150">
    <property type="entry name" value="Vaccinia Virus protein VP39"/>
    <property type="match status" value="1"/>
</dbReference>
<protein>
    <submittedName>
        <fullName evidence="4">Demethylmenaquinone methyltransferase</fullName>
        <ecNumber evidence="4">2.1.1.163</ecNumber>
    </submittedName>
</protein>
<keyword evidence="1 4" id="KW-0489">Methyltransferase</keyword>
<gene>
    <name evidence="4" type="primary">ubiE_6</name>
    <name evidence="4" type="ORF">ROA7450_02928</name>
</gene>
<reference evidence="4 5" key="1">
    <citation type="submission" date="2017-03" db="EMBL/GenBank/DDBJ databases">
        <authorList>
            <person name="Afonso C.L."/>
            <person name="Miller P.J."/>
            <person name="Scott M.A."/>
            <person name="Spackman E."/>
            <person name="Goraichik I."/>
            <person name="Dimitrov K.M."/>
            <person name="Suarez D.L."/>
            <person name="Swayne D.E."/>
        </authorList>
    </citation>
    <scope>NUCLEOTIDE SEQUENCE [LARGE SCALE GENOMIC DNA]</scope>
    <source>
        <strain evidence="4 5">CECT 7450</strain>
    </source>
</reference>